<dbReference type="InterPro" id="IPR050306">
    <property type="entry name" value="PfkB_Carbo_kinase"/>
</dbReference>
<comment type="similarity">
    <text evidence="1 6">Belongs to the carbohydrate kinase PfkB family.</text>
</comment>
<dbReference type="InterPro" id="IPR002139">
    <property type="entry name" value="Ribo/fructo_kinase"/>
</dbReference>
<dbReference type="Gene3D" id="3.40.1190.20">
    <property type="match status" value="1"/>
</dbReference>
<comment type="caution">
    <text evidence="8">The sequence shown here is derived from an EMBL/GenBank/DDBJ whole genome shotgun (WGS) entry which is preliminary data.</text>
</comment>
<keyword evidence="5" id="KW-0067">ATP-binding</keyword>
<dbReference type="PANTHER" id="PTHR43085:SF1">
    <property type="entry name" value="PSEUDOURIDINE KINASE-RELATED"/>
    <property type="match status" value="1"/>
</dbReference>
<dbReference type="AlphaFoldDB" id="A0A4S3PSY9"/>
<keyword evidence="4 6" id="KW-0418">Kinase</keyword>
<dbReference type="InterPro" id="IPR011611">
    <property type="entry name" value="PfkB_dom"/>
</dbReference>
<evidence type="ECO:0000256" key="1">
    <source>
        <dbReference type="ARBA" id="ARBA00010688"/>
    </source>
</evidence>
<evidence type="ECO:0000256" key="3">
    <source>
        <dbReference type="ARBA" id="ARBA00022741"/>
    </source>
</evidence>
<dbReference type="PRINTS" id="PR00990">
    <property type="entry name" value="RIBOKINASE"/>
</dbReference>
<evidence type="ECO:0000256" key="5">
    <source>
        <dbReference type="ARBA" id="ARBA00022840"/>
    </source>
</evidence>
<protein>
    <submittedName>
        <fullName evidence="8">Aminoimidazole riboside kinase</fullName>
    </submittedName>
</protein>
<organism evidence="8 9">
    <name type="scientific">Bacillus timonensis</name>
    <dbReference type="NCBI Taxonomy" id="1033734"/>
    <lineage>
        <taxon>Bacteria</taxon>
        <taxon>Bacillati</taxon>
        <taxon>Bacillota</taxon>
        <taxon>Bacilli</taxon>
        <taxon>Bacillales</taxon>
        <taxon>Bacillaceae</taxon>
        <taxon>Bacillus</taxon>
    </lineage>
</organism>
<dbReference type="EMBL" id="SLUB01000017">
    <property type="protein sequence ID" value="THE12445.1"/>
    <property type="molecule type" value="Genomic_DNA"/>
</dbReference>
<evidence type="ECO:0000256" key="2">
    <source>
        <dbReference type="ARBA" id="ARBA00022679"/>
    </source>
</evidence>
<keyword evidence="9" id="KW-1185">Reference proteome</keyword>
<evidence type="ECO:0000313" key="8">
    <source>
        <dbReference type="EMBL" id="THE12445.1"/>
    </source>
</evidence>
<dbReference type="InterPro" id="IPR029056">
    <property type="entry name" value="Ribokinase-like"/>
</dbReference>
<accession>A0A4S3PSY9</accession>
<dbReference type="GO" id="GO:0008865">
    <property type="term" value="F:fructokinase activity"/>
    <property type="evidence" value="ECO:0007669"/>
    <property type="project" value="UniProtKB-ARBA"/>
</dbReference>
<dbReference type="GO" id="GO:0005524">
    <property type="term" value="F:ATP binding"/>
    <property type="evidence" value="ECO:0007669"/>
    <property type="project" value="UniProtKB-KW"/>
</dbReference>
<reference evidence="8 9" key="1">
    <citation type="journal article" date="2019" name="Indoor Air">
        <title>Impacts of indoor surface finishes on bacterial viability.</title>
        <authorList>
            <person name="Hu J."/>
            <person name="Maamar S.B."/>
            <person name="Glawe A.J."/>
            <person name="Gottel N."/>
            <person name="Gilbert J.A."/>
            <person name="Hartmann E.M."/>
        </authorList>
    </citation>
    <scope>NUCLEOTIDE SEQUENCE [LARGE SCALE GENOMIC DNA]</scope>
    <source>
        <strain evidence="8 9">AF060A6</strain>
    </source>
</reference>
<dbReference type="Pfam" id="PF00294">
    <property type="entry name" value="PfkB"/>
    <property type="match status" value="1"/>
</dbReference>
<evidence type="ECO:0000256" key="4">
    <source>
        <dbReference type="ARBA" id="ARBA00022777"/>
    </source>
</evidence>
<dbReference type="RefSeq" id="WP_136379722.1">
    <property type="nucleotide sequence ID" value="NZ_SLUB01000017.1"/>
</dbReference>
<dbReference type="SUPFAM" id="SSF53613">
    <property type="entry name" value="Ribokinase-like"/>
    <property type="match status" value="1"/>
</dbReference>
<dbReference type="Proteomes" id="UP000306477">
    <property type="component" value="Unassembled WGS sequence"/>
</dbReference>
<dbReference type="OrthoDB" id="9813569at2"/>
<keyword evidence="2 6" id="KW-0808">Transferase</keyword>
<dbReference type="CDD" id="cd01167">
    <property type="entry name" value="bac_FRK"/>
    <property type="match status" value="1"/>
</dbReference>
<dbReference type="GO" id="GO:0006000">
    <property type="term" value="P:fructose metabolic process"/>
    <property type="evidence" value="ECO:0007669"/>
    <property type="project" value="UniProtKB-ARBA"/>
</dbReference>
<feature type="domain" description="Carbohydrate kinase PfkB" evidence="7">
    <location>
        <begin position="4"/>
        <end position="305"/>
    </location>
</feature>
<dbReference type="PROSITE" id="PS00583">
    <property type="entry name" value="PFKB_KINASES_1"/>
    <property type="match status" value="1"/>
</dbReference>
<name>A0A4S3PSY9_9BACI</name>
<dbReference type="NCBIfam" id="NF006957">
    <property type="entry name" value="PRK09434.1"/>
    <property type="match status" value="1"/>
</dbReference>
<evidence type="ECO:0000259" key="7">
    <source>
        <dbReference type="Pfam" id="PF00294"/>
    </source>
</evidence>
<dbReference type="InterPro" id="IPR002173">
    <property type="entry name" value="Carboh/pur_kinase_PfkB_CS"/>
</dbReference>
<dbReference type="PANTHER" id="PTHR43085">
    <property type="entry name" value="HEXOKINASE FAMILY MEMBER"/>
    <property type="match status" value="1"/>
</dbReference>
<gene>
    <name evidence="8" type="ORF">E1I69_11315</name>
</gene>
<evidence type="ECO:0000313" key="9">
    <source>
        <dbReference type="Proteomes" id="UP000306477"/>
    </source>
</evidence>
<dbReference type="PROSITE" id="PS00584">
    <property type="entry name" value="PFKB_KINASES_2"/>
    <property type="match status" value="1"/>
</dbReference>
<keyword evidence="3" id="KW-0547">Nucleotide-binding</keyword>
<evidence type="ECO:0000256" key="6">
    <source>
        <dbReference type="RuleBase" id="RU003704"/>
    </source>
</evidence>
<sequence>MKKGIICLGEALIDFIPLDTDNITYQKSPGGAPANVSVGLSKLGAKSAFLGKVGNDVLGRFLKGTLLEYGVDVTNMILSNEARTGVVFVNLDENGERTFEFYINPSADSFLSETEVNPILFKDNKIFHFGSISLISELSKVATIKAVEFAKQEGLFVSYDPNLRIDLWKDIGSARETIISMLDKVDILKISEDELIFISECESIEEGIQWFSHYDIPVIFVTLGEKGSLVFSNITTIETAAMKVEAVDTTGAGDAFVSGVLYGINEWVDDLSTLTEETLKKIVRLATISGGLAASKKGAMTALPDLAEIKDLEERLSQQIG</sequence>
<proteinExistence type="inferred from homology"/>